<dbReference type="Proteomes" id="UP000019062">
    <property type="component" value="Unassembled WGS sequence"/>
</dbReference>
<keyword evidence="2" id="KW-1185">Reference proteome</keyword>
<proteinExistence type="predicted"/>
<evidence type="ECO:0000313" key="1">
    <source>
        <dbReference type="EMBL" id="ETT80595.1"/>
    </source>
</evidence>
<gene>
    <name evidence="1" type="ORF">C176_21496</name>
</gene>
<dbReference type="AlphaFoldDB" id="W4EJ81"/>
<accession>W4EJ81</accession>
<protein>
    <submittedName>
        <fullName evidence="1">Uncharacterized protein</fullName>
    </submittedName>
</protein>
<comment type="caution">
    <text evidence="1">The sequence shown here is derived from an EMBL/GenBank/DDBJ whole genome shotgun (WGS) entry which is preliminary data.</text>
</comment>
<evidence type="ECO:0000313" key="2">
    <source>
        <dbReference type="Proteomes" id="UP000019062"/>
    </source>
</evidence>
<organism evidence="1 2">
    <name type="scientific">Viridibacillus arenosi FSL R5-213</name>
    <dbReference type="NCBI Taxonomy" id="1227360"/>
    <lineage>
        <taxon>Bacteria</taxon>
        <taxon>Bacillati</taxon>
        <taxon>Bacillota</taxon>
        <taxon>Bacilli</taxon>
        <taxon>Bacillales</taxon>
        <taxon>Caryophanaceae</taxon>
        <taxon>Viridibacillus</taxon>
    </lineage>
</organism>
<dbReference type="EMBL" id="ASQA01000045">
    <property type="protein sequence ID" value="ETT80595.1"/>
    <property type="molecule type" value="Genomic_DNA"/>
</dbReference>
<name>W4EJ81_9BACL</name>
<reference evidence="1 2" key="1">
    <citation type="journal article" date="2014" name="BMC Genomics">
        <title>Genomic comparison of sporeforming bacilli isolated from milk.</title>
        <authorList>
            <person name="Moreno Switt A.I."/>
            <person name="Andrus A.D."/>
            <person name="Ranieri M.L."/>
            <person name="Orsi R.H."/>
            <person name="Ivy R."/>
            <person name="den Bakker H.C."/>
            <person name="Martin N.H."/>
            <person name="Wiedmann M."/>
            <person name="Boor K.J."/>
        </authorList>
    </citation>
    <scope>NUCLEOTIDE SEQUENCE [LARGE SCALE GENOMIC DNA]</scope>
    <source>
        <strain evidence="1 2">FSL R5-213</strain>
    </source>
</reference>
<sequence length="57" mass="6527">MLFMLLLVIPLLGVFWFLNFTTFFKNLKNGKSTHNQNVFGAVLNTPIRKTQTPIITS</sequence>